<dbReference type="Pfam" id="PF13561">
    <property type="entry name" value="adh_short_C2"/>
    <property type="match status" value="1"/>
</dbReference>
<dbReference type="RefSeq" id="WP_089714734.1">
    <property type="nucleotide sequence ID" value="NZ_FMAR01000016.1"/>
</dbReference>
<dbReference type="InterPro" id="IPR036291">
    <property type="entry name" value="NAD(P)-bd_dom_sf"/>
</dbReference>
<dbReference type="AlphaFoldDB" id="A0A1C4FPX1"/>
<dbReference type="Gene3D" id="3.40.50.720">
    <property type="entry name" value="NAD(P)-binding Rossmann-like Domain"/>
    <property type="match status" value="1"/>
</dbReference>
<proteinExistence type="inferred from homology"/>
<dbReference type="EMBL" id="FMAR01000016">
    <property type="protein sequence ID" value="SCC58010.1"/>
    <property type="molecule type" value="Genomic_DNA"/>
</dbReference>
<gene>
    <name evidence="2" type="ORF">GA0116948_11626</name>
</gene>
<dbReference type="SUPFAM" id="SSF51735">
    <property type="entry name" value="NAD(P)-binding Rossmann-fold domains"/>
    <property type="match status" value="1"/>
</dbReference>
<sequence>MNISLKGKTALVCGASQGIGLAAAQELALLGASCILVSRNAQQLKQALHTLATTEGQQHIYMAADLGLEDEVKTLVITLQSALPIHILVNNSGGPKGGPILDAQPEAFTQGFAQHVLSSQLLAQALVPGMKSAGYGRIIQIISTSVKTPLKNLGVSNTIRAAVANWAKTLAGELAPFGITVNNILPGSTKTARLESIFNTTSQQRGVDKSVIEREWLAEIPAGRFGEAHEIAAAVAFLATPAAAYITGINVPVDGGRTPSL</sequence>
<evidence type="ECO:0000313" key="3">
    <source>
        <dbReference type="Proteomes" id="UP000242818"/>
    </source>
</evidence>
<accession>A0A1C4FPX1</accession>
<dbReference type="PRINTS" id="PR00081">
    <property type="entry name" value="GDHRDH"/>
</dbReference>
<name>A0A1C4FPX1_9BACT</name>
<dbReference type="STRING" id="1335309.GA0116948_11626"/>
<dbReference type="InterPro" id="IPR002347">
    <property type="entry name" value="SDR_fam"/>
</dbReference>
<evidence type="ECO:0000313" key="2">
    <source>
        <dbReference type="EMBL" id="SCC58010.1"/>
    </source>
</evidence>
<dbReference type="InterPro" id="IPR050259">
    <property type="entry name" value="SDR"/>
</dbReference>
<dbReference type="PANTHER" id="PTHR42879">
    <property type="entry name" value="3-OXOACYL-(ACYL-CARRIER-PROTEIN) REDUCTASE"/>
    <property type="match status" value="1"/>
</dbReference>
<protein>
    <submittedName>
        <fullName evidence="2">3-oxoacyl-[acyl-carrier protein] reductase</fullName>
    </submittedName>
</protein>
<reference evidence="2 3" key="1">
    <citation type="submission" date="2016-08" db="EMBL/GenBank/DDBJ databases">
        <authorList>
            <person name="Seilhamer J.J."/>
        </authorList>
    </citation>
    <scope>NUCLEOTIDE SEQUENCE [LARGE SCALE GENOMIC DNA]</scope>
    <source>
        <strain evidence="2 3">A37T2</strain>
    </source>
</reference>
<keyword evidence="3" id="KW-1185">Reference proteome</keyword>
<organism evidence="2 3">
    <name type="scientific">Chitinophaga costaii</name>
    <dbReference type="NCBI Taxonomy" id="1335309"/>
    <lineage>
        <taxon>Bacteria</taxon>
        <taxon>Pseudomonadati</taxon>
        <taxon>Bacteroidota</taxon>
        <taxon>Chitinophagia</taxon>
        <taxon>Chitinophagales</taxon>
        <taxon>Chitinophagaceae</taxon>
        <taxon>Chitinophaga</taxon>
    </lineage>
</organism>
<comment type="similarity">
    <text evidence="1">Belongs to the short-chain dehydrogenases/reductases (SDR) family.</text>
</comment>
<evidence type="ECO:0000256" key="1">
    <source>
        <dbReference type="ARBA" id="ARBA00006484"/>
    </source>
</evidence>
<dbReference type="OrthoDB" id="9804774at2"/>
<dbReference type="PANTHER" id="PTHR42879:SF6">
    <property type="entry name" value="NADPH-DEPENDENT REDUCTASE BACG"/>
    <property type="match status" value="1"/>
</dbReference>
<dbReference type="Proteomes" id="UP000242818">
    <property type="component" value="Unassembled WGS sequence"/>
</dbReference>